<reference evidence="1" key="1">
    <citation type="submission" date="2021-01" db="EMBL/GenBank/DDBJ databases">
        <title>Whole genome shotgun sequence of Acrocarpospora phusangensis NBRC 108782.</title>
        <authorList>
            <person name="Komaki H."/>
            <person name="Tamura T."/>
        </authorList>
    </citation>
    <scope>NUCLEOTIDE SEQUENCE</scope>
    <source>
        <strain evidence="1">NBRC 108782</strain>
    </source>
</reference>
<name>A0A919ULY5_9ACTN</name>
<dbReference type="AlphaFoldDB" id="A0A919ULY5"/>
<dbReference type="EMBL" id="BOOA01000044">
    <property type="protein sequence ID" value="GIH26746.1"/>
    <property type="molecule type" value="Genomic_DNA"/>
</dbReference>
<keyword evidence="2" id="KW-1185">Reference proteome</keyword>
<dbReference type="CDD" id="cd07812">
    <property type="entry name" value="SRPBCC"/>
    <property type="match status" value="1"/>
</dbReference>
<accession>A0A919ULY5</accession>
<organism evidence="1 2">
    <name type="scientific">Acrocarpospora phusangensis</name>
    <dbReference type="NCBI Taxonomy" id="1070424"/>
    <lineage>
        <taxon>Bacteria</taxon>
        <taxon>Bacillati</taxon>
        <taxon>Actinomycetota</taxon>
        <taxon>Actinomycetes</taxon>
        <taxon>Streptosporangiales</taxon>
        <taxon>Streptosporangiaceae</taxon>
        <taxon>Acrocarpospora</taxon>
    </lineage>
</organism>
<proteinExistence type="predicted"/>
<dbReference type="Gene3D" id="3.30.530.20">
    <property type="match status" value="1"/>
</dbReference>
<gene>
    <name evidence="1" type="ORF">Aph01nite_50560</name>
</gene>
<sequence length="144" mass="15748">MTVRLLVGEDVAAEPSRVFAVLTDWPRHQEWMLLTRAEVTGGDGRSAGSRLSAFTGVGVLGFLDTMEITGWDPPRSVSVRHTGRLVRGTGEFRVLPRPGGCRVEWEELLEVPAEALWPLARPVAALFFGVSLRRLGALARGREG</sequence>
<dbReference type="InterPro" id="IPR019587">
    <property type="entry name" value="Polyketide_cyclase/dehydratase"/>
</dbReference>
<evidence type="ECO:0000313" key="1">
    <source>
        <dbReference type="EMBL" id="GIH26746.1"/>
    </source>
</evidence>
<dbReference type="SUPFAM" id="SSF55961">
    <property type="entry name" value="Bet v1-like"/>
    <property type="match status" value="1"/>
</dbReference>
<comment type="caution">
    <text evidence="1">The sequence shown here is derived from an EMBL/GenBank/DDBJ whole genome shotgun (WGS) entry which is preliminary data.</text>
</comment>
<evidence type="ECO:0000313" key="2">
    <source>
        <dbReference type="Proteomes" id="UP000640052"/>
    </source>
</evidence>
<dbReference type="InterPro" id="IPR023393">
    <property type="entry name" value="START-like_dom_sf"/>
</dbReference>
<dbReference type="Pfam" id="PF10604">
    <property type="entry name" value="Polyketide_cyc2"/>
    <property type="match status" value="1"/>
</dbReference>
<dbReference type="Proteomes" id="UP000640052">
    <property type="component" value="Unassembled WGS sequence"/>
</dbReference>
<dbReference type="RefSeq" id="WP_239161948.1">
    <property type="nucleotide sequence ID" value="NZ_BOOA01000044.1"/>
</dbReference>
<protein>
    <submittedName>
        <fullName evidence="1">Polyketide cyclase</fullName>
    </submittedName>
</protein>